<keyword evidence="8 12" id="KW-0653">Protein transport</keyword>
<evidence type="ECO:0000256" key="13">
    <source>
        <dbReference type="SAM" id="Phobius"/>
    </source>
</evidence>
<evidence type="ECO:0000256" key="9">
    <source>
        <dbReference type="ARBA" id="ARBA00022989"/>
    </source>
</evidence>
<name>A0ABV2CV31_9RHOO</name>
<evidence type="ECO:0000256" key="8">
    <source>
        <dbReference type="ARBA" id="ARBA00022927"/>
    </source>
</evidence>
<evidence type="ECO:0000256" key="7">
    <source>
        <dbReference type="ARBA" id="ARBA00022692"/>
    </source>
</evidence>
<evidence type="ECO:0000259" key="15">
    <source>
        <dbReference type="Pfam" id="PF01618"/>
    </source>
</evidence>
<comment type="subcellular location">
    <subcellularLocation>
        <location evidence="1">Cell inner membrane</location>
        <topology evidence="1">Multi-pass membrane protein</topology>
    </subcellularLocation>
    <subcellularLocation>
        <location evidence="12">Membrane</location>
        <topology evidence="12">Multi-pass membrane protein</topology>
    </subcellularLocation>
</comment>
<evidence type="ECO:0000256" key="3">
    <source>
        <dbReference type="ARBA" id="ARBA00022093"/>
    </source>
</evidence>
<feature type="chain" id="PRO_5046160897" description="Biopolymer transport protein ExbB" evidence="14">
    <location>
        <begin position="26"/>
        <end position="246"/>
    </location>
</feature>
<dbReference type="RefSeq" id="WP_345929868.1">
    <property type="nucleotide sequence ID" value="NZ_JBDIVF010000012.1"/>
</dbReference>
<organism evidence="16 17">
    <name type="scientific">Uliginosibacterium paludis</name>
    <dbReference type="NCBI Taxonomy" id="1615952"/>
    <lineage>
        <taxon>Bacteria</taxon>
        <taxon>Pseudomonadati</taxon>
        <taxon>Pseudomonadota</taxon>
        <taxon>Betaproteobacteria</taxon>
        <taxon>Rhodocyclales</taxon>
        <taxon>Zoogloeaceae</taxon>
        <taxon>Uliginosibacterium</taxon>
    </lineage>
</organism>
<comment type="function">
    <text evidence="11">Involved in the TonB-dependent energy-dependent transport of various receptor-bound substrates. Protects ExbD from proteolytic degradation and functionally stabilizes TonB.</text>
</comment>
<keyword evidence="10 13" id="KW-0472">Membrane</keyword>
<keyword evidence="7 13" id="KW-0812">Transmembrane</keyword>
<keyword evidence="6" id="KW-0997">Cell inner membrane</keyword>
<comment type="similarity">
    <text evidence="12">Belongs to the exbB/tolQ family.</text>
</comment>
<dbReference type="PANTHER" id="PTHR30625:SF14">
    <property type="entry name" value="BIOPOLYMER TRANSPORT PROTEIN EXBB"/>
    <property type="match status" value="1"/>
</dbReference>
<feature type="signal peptide" evidence="14">
    <location>
        <begin position="1"/>
        <end position="25"/>
    </location>
</feature>
<feature type="transmembrane region" description="Helical" evidence="13">
    <location>
        <begin position="198"/>
        <end position="219"/>
    </location>
</feature>
<keyword evidence="9 13" id="KW-1133">Transmembrane helix</keyword>
<feature type="domain" description="MotA/TolQ/ExbB proton channel" evidence="15">
    <location>
        <begin position="129"/>
        <end position="226"/>
    </location>
</feature>
<comment type="subunit">
    <text evidence="2">The accessory proteins ExbB and ExbD seem to form a complex with TonB.</text>
</comment>
<feature type="transmembrane region" description="Helical" evidence="13">
    <location>
        <begin position="49"/>
        <end position="71"/>
    </location>
</feature>
<keyword evidence="17" id="KW-1185">Reference proteome</keyword>
<evidence type="ECO:0000256" key="12">
    <source>
        <dbReference type="RuleBase" id="RU004057"/>
    </source>
</evidence>
<proteinExistence type="inferred from homology"/>
<dbReference type="Pfam" id="PF01618">
    <property type="entry name" value="MotA_ExbB"/>
    <property type="match status" value="1"/>
</dbReference>
<evidence type="ECO:0000256" key="6">
    <source>
        <dbReference type="ARBA" id="ARBA00022519"/>
    </source>
</evidence>
<accession>A0ABV2CV31</accession>
<dbReference type="Proteomes" id="UP001548590">
    <property type="component" value="Unassembled WGS sequence"/>
</dbReference>
<sequence length="246" mass="25694">MNTSFKIASRLALALAAAVALPALAQDTVVTHNPYGIDALWAQGDAVARGTLVILLLMSASTWYVGIVKLLEQRRLLKQGRALLALQGADLQEKAQALPDEGMFSAIAQAGITAAGEHKSELAARVDLNTWVSMAITDALDSANHHMQGGLSVLATVGSTAPFIGLFGTVWGIYHALTAIGMSGQASIDKVAGPVGEALIMTAIGLAVAVPAVLGYNWLVRRNKLVLDMVRVVAGRLHAGLLNSAR</sequence>
<feature type="transmembrane region" description="Helical" evidence="13">
    <location>
        <begin position="151"/>
        <end position="174"/>
    </location>
</feature>
<keyword evidence="4 12" id="KW-0813">Transport</keyword>
<keyword evidence="5" id="KW-1003">Cell membrane</keyword>
<dbReference type="EMBL" id="JBEWLZ010000015">
    <property type="protein sequence ID" value="MET1491774.1"/>
    <property type="molecule type" value="Genomic_DNA"/>
</dbReference>
<evidence type="ECO:0000313" key="16">
    <source>
        <dbReference type="EMBL" id="MET1491774.1"/>
    </source>
</evidence>
<dbReference type="InterPro" id="IPR050790">
    <property type="entry name" value="ExbB/TolQ_transport"/>
</dbReference>
<evidence type="ECO:0000256" key="1">
    <source>
        <dbReference type="ARBA" id="ARBA00004429"/>
    </source>
</evidence>
<protein>
    <recommendedName>
        <fullName evidence="3">Biopolymer transport protein ExbB</fullName>
    </recommendedName>
</protein>
<comment type="caution">
    <text evidence="16">The sequence shown here is derived from an EMBL/GenBank/DDBJ whole genome shotgun (WGS) entry which is preliminary data.</text>
</comment>
<evidence type="ECO:0000256" key="10">
    <source>
        <dbReference type="ARBA" id="ARBA00023136"/>
    </source>
</evidence>
<evidence type="ECO:0000256" key="11">
    <source>
        <dbReference type="ARBA" id="ARBA00024816"/>
    </source>
</evidence>
<reference evidence="16 17" key="1">
    <citation type="submission" date="2024-07" db="EMBL/GenBank/DDBJ databases">
        <title>Uliginosibacterium paludis KCTC:42655.</title>
        <authorList>
            <person name="Kim M.K."/>
        </authorList>
    </citation>
    <scope>NUCLEOTIDE SEQUENCE [LARGE SCALE GENOMIC DNA]</scope>
    <source>
        <strain evidence="16 17">KCTC 42655</strain>
    </source>
</reference>
<evidence type="ECO:0000256" key="14">
    <source>
        <dbReference type="SAM" id="SignalP"/>
    </source>
</evidence>
<evidence type="ECO:0000256" key="4">
    <source>
        <dbReference type="ARBA" id="ARBA00022448"/>
    </source>
</evidence>
<keyword evidence="14" id="KW-0732">Signal</keyword>
<evidence type="ECO:0000256" key="2">
    <source>
        <dbReference type="ARBA" id="ARBA00011471"/>
    </source>
</evidence>
<evidence type="ECO:0000256" key="5">
    <source>
        <dbReference type="ARBA" id="ARBA00022475"/>
    </source>
</evidence>
<evidence type="ECO:0000313" key="17">
    <source>
        <dbReference type="Proteomes" id="UP001548590"/>
    </source>
</evidence>
<gene>
    <name evidence="16" type="ORF">ABVT11_18185</name>
</gene>
<dbReference type="InterPro" id="IPR002898">
    <property type="entry name" value="MotA_ExbB_proton_chnl"/>
</dbReference>
<dbReference type="PANTHER" id="PTHR30625">
    <property type="entry name" value="PROTEIN TOLQ"/>
    <property type="match status" value="1"/>
</dbReference>